<protein>
    <submittedName>
        <fullName evidence="1">Uncharacterized protein</fullName>
    </submittedName>
</protein>
<reference evidence="1 2" key="1">
    <citation type="journal article" date="2024" name="Commun. Biol.">
        <title>Comparative genomic analysis of thermophilic fungi reveals convergent evolutionary adaptations and gene losses.</title>
        <authorList>
            <person name="Steindorff A.S."/>
            <person name="Aguilar-Pontes M.V."/>
            <person name="Robinson A.J."/>
            <person name="Andreopoulos B."/>
            <person name="LaButti K."/>
            <person name="Kuo A."/>
            <person name="Mondo S."/>
            <person name="Riley R."/>
            <person name="Otillar R."/>
            <person name="Haridas S."/>
            <person name="Lipzen A."/>
            <person name="Grimwood J."/>
            <person name="Schmutz J."/>
            <person name="Clum A."/>
            <person name="Reid I.D."/>
            <person name="Moisan M.C."/>
            <person name="Butler G."/>
            <person name="Nguyen T.T.M."/>
            <person name="Dewar K."/>
            <person name="Conant G."/>
            <person name="Drula E."/>
            <person name="Henrissat B."/>
            <person name="Hansel C."/>
            <person name="Singer S."/>
            <person name="Hutchinson M.I."/>
            <person name="de Vries R.P."/>
            <person name="Natvig D.O."/>
            <person name="Powell A.J."/>
            <person name="Tsang A."/>
            <person name="Grigoriev I.V."/>
        </authorList>
    </citation>
    <scope>NUCLEOTIDE SEQUENCE [LARGE SCALE GENOMIC DNA]</scope>
    <source>
        <strain evidence="1 2">CBS 494.80</strain>
    </source>
</reference>
<proteinExistence type="predicted"/>
<feature type="non-terminal residue" evidence="1">
    <location>
        <position position="80"/>
    </location>
</feature>
<dbReference type="Proteomes" id="UP001595075">
    <property type="component" value="Unassembled WGS sequence"/>
</dbReference>
<dbReference type="EMBL" id="JAZHXI010000008">
    <property type="protein sequence ID" value="KAL2068792.1"/>
    <property type="molecule type" value="Genomic_DNA"/>
</dbReference>
<organism evidence="1 2">
    <name type="scientific">Oculimacula yallundae</name>
    <dbReference type="NCBI Taxonomy" id="86028"/>
    <lineage>
        <taxon>Eukaryota</taxon>
        <taxon>Fungi</taxon>
        <taxon>Dikarya</taxon>
        <taxon>Ascomycota</taxon>
        <taxon>Pezizomycotina</taxon>
        <taxon>Leotiomycetes</taxon>
        <taxon>Helotiales</taxon>
        <taxon>Ploettnerulaceae</taxon>
        <taxon>Oculimacula</taxon>
    </lineage>
</organism>
<comment type="caution">
    <text evidence="1">The sequence shown here is derived from an EMBL/GenBank/DDBJ whole genome shotgun (WGS) entry which is preliminary data.</text>
</comment>
<sequence>MASESASVCWSLIRFWFTKIKANQDSSLVNVYQSLARRQLDAPLDIHDSCDYSIAISQSNNLILVLIKYRQTRPNLFPSQ</sequence>
<name>A0ABR4CGZ4_9HELO</name>
<evidence type="ECO:0000313" key="1">
    <source>
        <dbReference type="EMBL" id="KAL2068792.1"/>
    </source>
</evidence>
<accession>A0ABR4CGZ4</accession>
<evidence type="ECO:0000313" key="2">
    <source>
        <dbReference type="Proteomes" id="UP001595075"/>
    </source>
</evidence>
<keyword evidence="2" id="KW-1185">Reference proteome</keyword>
<gene>
    <name evidence="1" type="ORF">VTL71DRAFT_15130</name>
</gene>